<protein>
    <recommendedName>
        <fullName evidence="3">GLPGLI family protein</fullName>
    </recommendedName>
</protein>
<reference evidence="1" key="1">
    <citation type="journal article" date="2022" name="Int. J. Syst. Evol. Microbiol.">
        <title>Prevotella lacticifex sp. nov., isolated from the rumen of cows.</title>
        <authorList>
            <person name="Shinkai T."/>
            <person name="Ikeyama N."/>
            <person name="Kumagai M."/>
            <person name="Ohmori H."/>
            <person name="Sakamoto M."/>
            <person name="Ohkuma M."/>
            <person name="Mitsumori M."/>
        </authorList>
    </citation>
    <scope>NUCLEOTIDE SEQUENCE</scope>
    <source>
        <strain evidence="1">R5076</strain>
    </source>
</reference>
<keyword evidence="2" id="KW-1185">Reference proteome</keyword>
<evidence type="ECO:0000313" key="2">
    <source>
        <dbReference type="Proteomes" id="UP000825483"/>
    </source>
</evidence>
<proteinExistence type="predicted"/>
<evidence type="ECO:0008006" key="3">
    <source>
        <dbReference type="Google" id="ProtNLM"/>
    </source>
</evidence>
<dbReference type="EMBL" id="BPUB01000003">
    <property type="protein sequence ID" value="GJG60295.1"/>
    <property type="molecule type" value="Genomic_DNA"/>
</dbReference>
<dbReference type="NCBIfam" id="TIGR01200">
    <property type="entry name" value="GLPGLI"/>
    <property type="match status" value="1"/>
</dbReference>
<name>A0A9R1CCZ0_9BACT</name>
<gene>
    <name evidence="1" type="ORF">PRLR5076_31460</name>
</gene>
<sequence>MTEDGQRQTCDNILDIGDSSSCFYNFKGYRSDVVTDSLLACGYNPYEAIGLLGKMKLVGPGTRYAVFKNYPKVGELTYAENLIDDYVYEENIPQFDWNLLDADTVILGYTAYKATTKYRGRTWTVYYAPDITVSDGPWKLCGLPGLILYARESEGIFKFEAVVIANGLSRESLVPWKKKMKHCSAKELASLKKLHAWDSNQFSQQTWGFKSQMYDAQGRLMPPEHKKACLLEETE</sequence>
<evidence type="ECO:0000313" key="1">
    <source>
        <dbReference type="EMBL" id="GJG60295.1"/>
    </source>
</evidence>
<dbReference type="InterPro" id="IPR005901">
    <property type="entry name" value="GLPGLI"/>
</dbReference>
<dbReference type="AlphaFoldDB" id="A0A9R1CCZ0"/>
<comment type="caution">
    <text evidence="1">The sequence shown here is derived from an EMBL/GenBank/DDBJ whole genome shotgun (WGS) entry which is preliminary data.</text>
</comment>
<accession>A0A9R1CCZ0</accession>
<dbReference type="Proteomes" id="UP000825483">
    <property type="component" value="Unassembled WGS sequence"/>
</dbReference>
<organism evidence="1 2">
    <name type="scientific">Prevotella lacticifex</name>
    <dbReference type="NCBI Taxonomy" id="2854755"/>
    <lineage>
        <taxon>Bacteria</taxon>
        <taxon>Pseudomonadati</taxon>
        <taxon>Bacteroidota</taxon>
        <taxon>Bacteroidia</taxon>
        <taxon>Bacteroidales</taxon>
        <taxon>Prevotellaceae</taxon>
        <taxon>Prevotella</taxon>
    </lineage>
</organism>